<dbReference type="EMBL" id="SAYG01000004">
    <property type="protein sequence ID" value="TXJ46261.1"/>
    <property type="molecule type" value="Genomic_DNA"/>
</dbReference>
<comment type="subunit">
    <text evidence="5">Homodimer; the beta-strands of each monomer intercalate to form a hydrophobic core, while the alpha-helices form wings that extend away from the core.</text>
</comment>
<evidence type="ECO:0000313" key="23">
    <source>
        <dbReference type="Proteomes" id="UP000324638"/>
    </source>
</evidence>
<evidence type="ECO:0000313" key="16">
    <source>
        <dbReference type="EMBL" id="TXJ61798.1"/>
    </source>
</evidence>
<dbReference type="EMBL" id="SAYA01000007">
    <property type="protein sequence ID" value="TXJ27379.1"/>
    <property type="molecule type" value="Genomic_DNA"/>
</dbReference>
<dbReference type="EMBL" id="SAXZ01000001">
    <property type="protein sequence ID" value="TXJ34626.1"/>
    <property type="molecule type" value="Genomic_DNA"/>
</dbReference>
<dbReference type="Proteomes" id="UP000324638">
    <property type="component" value="Unassembled WGS sequence"/>
</dbReference>
<dbReference type="FunFam" id="2.60.40.4380:FF:000002">
    <property type="entry name" value="Translational regulator CsrA"/>
    <property type="match status" value="1"/>
</dbReference>
<comment type="caution">
    <text evidence="10">The sequence shown here is derived from an EMBL/GenBank/DDBJ whole genome shotgun (WGS) entry which is preliminary data.</text>
</comment>
<dbReference type="SUPFAM" id="SSF117130">
    <property type="entry name" value="CsrA-like"/>
    <property type="match status" value="1"/>
</dbReference>
<keyword evidence="20" id="KW-1185">Reference proteome</keyword>
<dbReference type="EMBL" id="SAYI01000005">
    <property type="protein sequence ID" value="TXJ57959.1"/>
    <property type="molecule type" value="Genomic_DNA"/>
</dbReference>
<evidence type="ECO:0000313" key="27">
    <source>
        <dbReference type="Proteomes" id="UP000325116"/>
    </source>
</evidence>
<comment type="function">
    <text evidence="5">A translational regulator that binds mRNA to regulate translation initiation and/or mRNA stability. Usually binds in the 5'-UTR at or near the Shine-Dalgarno sequence preventing ribosome-binding, thus repressing translation. Its main target seems to be the major flagellin gene, while its function is anatagonized by FliW.</text>
</comment>
<dbReference type="Proteomes" id="UP000324707">
    <property type="component" value="Unassembled WGS sequence"/>
</dbReference>
<evidence type="ECO:0000313" key="8">
    <source>
        <dbReference type="EMBL" id="TXJ27379.1"/>
    </source>
</evidence>
<dbReference type="GO" id="GO:0045947">
    <property type="term" value="P:negative regulation of translational initiation"/>
    <property type="evidence" value="ECO:0007669"/>
    <property type="project" value="UniProtKB-UniRule"/>
</dbReference>
<dbReference type="GO" id="GO:0005829">
    <property type="term" value="C:cytosol"/>
    <property type="evidence" value="ECO:0007669"/>
    <property type="project" value="TreeGrafter"/>
</dbReference>
<dbReference type="GO" id="GO:0006109">
    <property type="term" value="P:regulation of carbohydrate metabolic process"/>
    <property type="evidence" value="ECO:0007669"/>
    <property type="project" value="InterPro"/>
</dbReference>
<evidence type="ECO:0000256" key="1">
    <source>
        <dbReference type="ARBA" id="ARBA00022490"/>
    </source>
</evidence>
<dbReference type="Proteomes" id="UP000324336">
    <property type="component" value="Unassembled WGS sequence"/>
</dbReference>
<evidence type="ECO:0000313" key="9">
    <source>
        <dbReference type="EMBL" id="TXJ34626.1"/>
    </source>
</evidence>
<dbReference type="Proteomes" id="UP000322659">
    <property type="component" value="Unassembled WGS sequence"/>
</dbReference>
<dbReference type="GO" id="GO:0048027">
    <property type="term" value="F:mRNA 5'-UTR binding"/>
    <property type="evidence" value="ECO:0007669"/>
    <property type="project" value="UniProtKB-UniRule"/>
</dbReference>
<dbReference type="EMBL" id="SAXU01000001">
    <property type="protein sequence ID" value="TXJ19908.1"/>
    <property type="molecule type" value="Genomic_DNA"/>
</dbReference>
<dbReference type="EMBL" id="SAYK01000002">
    <property type="protein sequence ID" value="TXJ61798.1"/>
    <property type="molecule type" value="Genomic_DNA"/>
</dbReference>
<comment type="similarity">
    <text evidence="5">Belongs to the CsrA/RsmA family.</text>
</comment>
<dbReference type="Proteomes" id="UP000324574">
    <property type="component" value="Unassembled WGS sequence"/>
</dbReference>
<accession>A0A5C8EAI2</accession>
<dbReference type="OrthoDB" id="9809061at2"/>
<dbReference type="EMBL" id="SAXT01000001">
    <property type="protein sequence ID" value="TXJ13667.1"/>
    <property type="molecule type" value="Genomic_DNA"/>
</dbReference>
<evidence type="ECO:0000313" key="15">
    <source>
        <dbReference type="EMBL" id="TXJ59003.1"/>
    </source>
</evidence>
<dbReference type="Proteomes" id="UP000322307">
    <property type="component" value="Unassembled WGS sequence"/>
</dbReference>
<evidence type="ECO:0000256" key="4">
    <source>
        <dbReference type="ARBA" id="ARBA00022884"/>
    </source>
</evidence>
<evidence type="ECO:0000313" key="26">
    <source>
        <dbReference type="Proteomes" id="UP000325013"/>
    </source>
</evidence>
<keyword evidence="2 5" id="KW-0678">Repressor</keyword>
<dbReference type="Proteomes" id="UP000322188">
    <property type="component" value="Unassembled WGS sequence"/>
</dbReference>
<dbReference type="Proteomes" id="UP000322327">
    <property type="component" value="Unassembled WGS sequence"/>
</dbReference>
<dbReference type="PANTHER" id="PTHR34984">
    <property type="entry name" value="CARBON STORAGE REGULATOR"/>
    <property type="match status" value="1"/>
</dbReference>
<sequence>MLVLSRKINQSIVIGDNIEIMLVDIRGDQIKLGINAPKSVKIFRKEVYEEVKSENLEASKSTIEELNILSSFVKNKLEKGK</sequence>
<dbReference type="EMBL" id="SAXX01000004">
    <property type="protein sequence ID" value="TXJ34673.1"/>
    <property type="molecule type" value="Genomic_DNA"/>
</dbReference>
<evidence type="ECO:0000313" key="14">
    <source>
        <dbReference type="EMBL" id="TXJ57959.1"/>
    </source>
</evidence>
<reference evidence="10" key="2">
    <citation type="submission" date="2019-01" db="EMBL/GenBank/DDBJ databases">
        <authorList>
            <person name="Thorell K."/>
        </authorList>
    </citation>
    <scope>NUCLEOTIDE SEQUENCE</scope>
    <source>
        <strain evidence="7">513A</strain>
        <strain evidence="16">PC2022III</strain>
        <strain evidence="15">PC2777IV</strain>
        <strain evidence="14">PC3053II</strain>
        <strain evidence="12">PC3714II</strain>
        <strain evidence="13">PC3939II</strain>
        <strain evidence="11">PC3997IV</strain>
        <strain evidence="8">PC4597II</strain>
        <strain evidence="9">PC5099IV</strain>
        <strain evidence="10">PC5538III-lc</strain>
        <strain evidence="6">W1</strain>
    </source>
</reference>
<dbReference type="EMBL" id="SAYE01000003">
    <property type="protein sequence ID" value="TXJ52921.1"/>
    <property type="molecule type" value="Genomic_DNA"/>
</dbReference>
<gene>
    <name evidence="5 10" type="primary">csrA</name>
    <name evidence="15" type="ORF">EPJ67_00395</name>
    <name evidence="10" type="ORF">EPJ69_01700</name>
    <name evidence="12" type="ORF">EPJ70_01855</name>
    <name evidence="9" type="ORF">EPJ71_01855</name>
    <name evidence="8" type="ORF">EPJ73_03070</name>
    <name evidence="16" type="ORF">EPJ74_01270</name>
    <name evidence="14" type="ORF">EPJ76_00395</name>
    <name evidence="7" type="ORF">EPJ79_01745</name>
    <name evidence="6" type="ORF">EPJ80_02710</name>
    <name evidence="11" type="ORF">EPJ81_02865</name>
    <name evidence="13" type="ORF">EPJ84_00880</name>
</gene>
<evidence type="ECO:0000256" key="3">
    <source>
        <dbReference type="ARBA" id="ARBA00022845"/>
    </source>
</evidence>
<dbReference type="InterPro" id="IPR003751">
    <property type="entry name" value="CsrA"/>
</dbReference>
<protein>
    <recommendedName>
        <fullName evidence="5">Translational regulator CsrA</fullName>
    </recommendedName>
</protein>
<evidence type="ECO:0000313" key="7">
    <source>
        <dbReference type="EMBL" id="TXJ19908.1"/>
    </source>
</evidence>
<keyword evidence="3 5" id="KW-0810">Translation regulation</keyword>
<evidence type="ECO:0000313" key="17">
    <source>
        <dbReference type="Proteomes" id="UP000322188"/>
    </source>
</evidence>
<evidence type="ECO:0000313" key="18">
    <source>
        <dbReference type="Proteomes" id="UP000322307"/>
    </source>
</evidence>
<dbReference type="GO" id="GO:1902208">
    <property type="term" value="P:regulation of bacterial-type flagellum assembly"/>
    <property type="evidence" value="ECO:0007669"/>
    <property type="project" value="UniProtKB-UniRule"/>
</dbReference>
<keyword evidence="4 5" id="KW-0694">RNA-binding</keyword>
<dbReference type="EMBL" id="SAYJ01000001">
    <property type="protein sequence ID" value="TXJ59003.1"/>
    <property type="molecule type" value="Genomic_DNA"/>
</dbReference>
<dbReference type="AlphaFoldDB" id="A0A5C8EAI2"/>
<proteinExistence type="inferred from homology"/>
<dbReference type="InterPro" id="IPR036107">
    <property type="entry name" value="CsrA_sf"/>
</dbReference>
<dbReference type="Pfam" id="PF02599">
    <property type="entry name" value="CsrA"/>
    <property type="match status" value="1"/>
</dbReference>
<evidence type="ECO:0000313" key="22">
    <source>
        <dbReference type="Proteomes" id="UP000324574"/>
    </source>
</evidence>
<dbReference type="NCBIfam" id="TIGR00202">
    <property type="entry name" value="csrA"/>
    <property type="match status" value="1"/>
</dbReference>
<evidence type="ECO:0000313" key="19">
    <source>
        <dbReference type="Proteomes" id="UP000322327"/>
    </source>
</evidence>
<evidence type="ECO:0000313" key="11">
    <source>
        <dbReference type="EMBL" id="TXJ40096.1"/>
    </source>
</evidence>
<dbReference type="Proteomes" id="UP000325013">
    <property type="component" value="Unassembled WGS sequence"/>
</dbReference>
<dbReference type="PANTHER" id="PTHR34984:SF1">
    <property type="entry name" value="CARBON STORAGE REGULATOR"/>
    <property type="match status" value="1"/>
</dbReference>
<evidence type="ECO:0000313" key="25">
    <source>
        <dbReference type="Proteomes" id="UP000325002"/>
    </source>
</evidence>
<evidence type="ECO:0000313" key="24">
    <source>
        <dbReference type="Proteomes" id="UP000324707"/>
    </source>
</evidence>
<evidence type="ECO:0000256" key="5">
    <source>
        <dbReference type="HAMAP-Rule" id="MF_00167"/>
    </source>
</evidence>
<evidence type="ECO:0000313" key="20">
    <source>
        <dbReference type="Proteomes" id="UP000322659"/>
    </source>
</evidence>
<dbReference type="EMBL" id="SAYD01000009">
    <property type="protein sequence ID" value="TXJ40096.1"/>
    <property type="molecule type" value="Genomic_DNA"/>
</dbReference>
<dbReference type="HAMAP" id="MF_00167">
    <property type="entry name" value="CsrA"/>
    <property type="match status" value="1"/>
</dbReference>
<evidence type="ECO:0000313" key="12">
    <source>
        <dbReference type="EMBL" id="TXJ46261.1"/>
    </source>
</evidence>
<evidence type="ECO:0000313" key="21">
    <source>
        <dbReference type="Proteomes" id="UP000324336"/>
    </source>
</evidence>
<dbReference type="Gene3D" id="2.60.40.4380">
    <property type="entry name" value="Translational regulator CsrA"/>
    <property type="match status" value="1"/>
</dbReference>
<name>A0A5C8EAI2_9SPIR</name>
<organism evidence="10 24">
    <name type="scientific">Brachyspira aalborgi</name>
    <dbReference type="NCBI Taxonomy" id="29522"/>
    <lineage>
        <taxon>Bacteria</taxon>
        <taxon>Pseudomonadati</taxon>
        <taxon>Spirochaetota</taxon>
        <taxon>Spirochaetia</taxon>
        <taxon>Brachyspirales</taxon>
        <taxon>Brachyspiraceae</taxon>
        <taxon>Brachyspira</taxon>
    </lineage>
</organism>
<dbReference type="NCBIfam" id="NF002469">
    <property type="entry name" value="PRK01712.1"/>
    <property type="match status" value="1"/>
</dbReference>
<comment type="subcellular location">
    <subcellularLocation>
        <location evidence="5">Cytoplasm</location>
    </subcellularLocation>
</comment>
<dbReference type="GO" id="GO:0044781">
    <property type="term" value="P:bacterial-type flagellum organization"/>
    <property type="evidence" value="ECO:0007669"/>
    <property type="project" value="UniProtKB-KW"/>
</dbReference>
<evidence type="ECO:0000313" key="6">
    <source>
        <dbReference type="EMBL" id="TXJ13667.1"/>
    </source>
</evidence>
<dbReference type="GeneID" id="61065922"/>
<dbReference type="Proteomes" id="UP000325116">
    <property type="component" value="Unassembled WGS sequence"/>
</dbReference>
<evidence type="ECO:0000313" key="13">
    <source>
        <dbReference type="EMBL" id="TXJ52921.1"/>
    </source>
</evidence>
<evidence type="ECO:0000256" key="2">
    <source>
        <dbReference type="ARBA" id="ARBA00022491"/>
    </source>
</evidence>
<keyword evidence="1 5" id="KW-0963">Cytoplasm</keyword>
<keyword evidence="5" id="KW-1005">Bacterial flagellum biogenesis</keyword>
<dbReference type="Proteomes" id="UP000325002">
    <property type="component" value="Unassembled WGS sequence"/>
</dbReference>
<reference evidence="17 18" key="1">
    <citation type="journal article" date="1992" name="Lakartidningen">
        <title>[Penicillin V and not amoxicillin is the first choice preparation in acute otitis].</title>
        <authorList>
            <person name="Kamme C."/>
            <person name="Lundgren K."/>
            <person name="Prellner K."/>
        </authorList>
    </citation>
    <scope>NUCLEOTIDE SEQUENCE [LARGE SCALE GENOMIC DNA]</scope>
    <source>
        <strain evidence="7 23">513A</strain>
        <strain evidence="16 17">PC2022III</strain>
        <strain evidence="15 26">PC2777IV</strain>
        <strain evidence="14 19">PC3053II</strain>
        <strain evidence="12 22">PC3714II</strain>
        <strain evidence="13 18">PC3939II</strain>
        <strain evidence="11 25">PC3997IV</strain>
        <strain evidence="8 21">PC4597II</strain>
        <strain evidence="9 20">PC5099IV</strain>
        <strain evidence="10 24">PC5538III-lc</strain>
        <strain evidence="6 27">W1</strain>
    </source>
</reference>
<dbReference type="GO" id="GO:0006402">
    <property type="term" value="P:mRNA catabolic process"/>
    <property type="evidence" value="ECO:0007669"/>
    <property type="project" value="InterPro"/>
</dbReference>
<dbReference type="RefSeq" id="WP_021958659.1">
    <property type="nucleotide sequence ID" value="NZ_CATXRK010000160.1"/>
</dbReference>
<evidence type="ECO:0000313" key="10">
    <source>
        <dbReference type="EMBL" id="TXJ34673.1"/>
    </source>
</evidence>